<dbReference type="GO" id="GO:0046872">
    <property type="term" value="F:metal ion binding"/>
    <property type="evidence" value="ECO:0007669"/>
    <property type="project" value="UniProtKB-KW"/>
</dbReference>
<evidence type="ECO:0000256" key="2">
    <source>
        <dbReference type="ARBA" id="ARBA00022695"/>
    </source>
</evidence>
<dbReference type="Proteomes" id="UP000199581">
    <property type="component" value="Unassembled WGS sequence"/>
</dbReference>
<evidence type="ECO:0000256" key="6">
    <source>
        <dbReference type="ARBA" id="ARBA00022842"/>
    </source>
</evidence>
<dbReference type="GO" id="GO:0051607">
    <property type="term" value="P:defense response to virus"/>
    <property type="evidence" value="ECO:0007669"/>
    <property type="project" value="UniProtKB-KW"/>
</dbReference>
<keyword evidence="8" id="KW-0051">Antiviral defense</keyword>
<protein>
    <recommendedName>
        <fullName evidence="9">Cyclic GMP-AMP synthase</fullName>
    </recommendedName>
</protein>
<evidence type="ECO:0000256" key="5">
    <source>
        <dbReference type="ARBA" id="ARBA00022840"/>
    </source>
</evidence>
<dbReference type="GO" id="GO:0005524">
    <property type="term" value="F:ATP binding"/>
    <property type="evidence" value="ECO:0007669"/>
    <property type="project" value="UniProtKB-KW"/>
</dbReference>
<evidence type="ECO:0000313" key="12">
    <source>
        <dbReference type="EMBL" id="SFL89336.1"/>
    </source>
</evidence>
<accession>A0A8G2F824</accession>
<gene>
    <name evidence="12" type="ORF">SAMN05421830_108149</name>
</gene>
<evidence type="ECO:0000256" key="1">
    <source>
        <dbReference type="ARBA" id="ARBA00022679"/>
    </source>
</evidence>
<keyword evidence="3" id="KW-0479">Metal-binding</keyword>
<evidence type="ECO:0000256" key="9">
    <source>
        <dbReference type="ARBA" id="ARBA00044145"/>
    </source>
</evidence>
<keyword evidence="5" id="KW-0067">ATP-binding</keyword>
<evidence type="ECO:0000259" key="11">
    <source>
        <dbReference type="Pfam" id="PF21654"/>
    </source>
</evidence>
<keyword evidence="4" id="KW-0547">Nucleotide-binding</keyword>
<dbReference type="GO" id="GO:0016779">
    <property type="term" value="F:nucleotidyltransferase activity"/>
    <property type="evidence" value="ECO:0007669"/>
    <property type="project" value="UniProtKB-KW"/>
</dbReference>
<sequence>MTTVNTHAELFAFYGSEVKLPEDNRKEMKERRKTNRKRLNNGLIKNKMPTPTHHLIQGSYAMYTMVQRPNDDYDIDDGACFSRDELKGAQGADKTALAARQMVRDAIDDDSYRFKKKPECLPKCVRVHYATGYHVDIPVYREWTDDDGTEHHELAAADWIESDPQIITNWFKKVVPEKSPEDNQPYQMRRLVCLLKAWASSRESWNLPSGLIFSVLVDELYVPQRDRDDIAFHALLKTIKARLDRGDKTAQHPDPETDENFASGREAKMDSLQAKLDEWLPKLEILDDPDCTKKQALDAWNKFFNTHYFDQYIEDEDNPENRNCFVAMGGIPKKAVDKGGDTTFG</sequence>
<keyword evidence="7" id="KW-0546">Nucleotide metabolism</keyword>
<organism evidence="12 13">
    <name type="scientific">Desulfomicrobium norvegicum (strain DSM 1741 / NCIMB 8310)</name>
    <name type="common">Desulfovibrio baculatus (strain Norway 4)</name>
    <name type="synonym">Desulfovibrio desulfuricans (strain Norway 4)</name>
    <dbReference type="NCBI Taxonomy" id="52561"/>
    <lineage>
        <taxon>Bacteria</taxon>
        <taxon>Pseudomonadati</taxon>
        <taxon>Thermodesulfobacteriota</taxon>
        <taxon>Desulfovibrionia</taxon>
        <taxon>Desulfovibrionales</taxon>
        <taxon>Desulfomicrobiaceae</taxon>
        <taxon>Desulfomicrobium</taxon>
    </lineage>
</organism>
<evidence type="ECO:0000313" key="13">
    <source>
        <dbReference type="Proteomes" id="UP000199581"/>
    </source>
</evidence>
<proteinExistence type="predicted"/>
<comment type="caution">
    <text evidence="12">The sequence shown here is derived from an EMBL/GenBank/DDBJ whole genome shotgun (WGS) entry which is preliminary data.</text>
</comment>
<dbReference type="GO" id="GO:0009117">
    <property type="term" value="P:nucleotide metabolic process"/>
    <property type="evidence" value="ECO:0007669"/>
    <property type="project" value="UniProtKB-KW"/>
</dbReference>
<keyword evidence="6" id="KW-0460">Magnesium</keyword>
<evidence type="ECO:0000256" key="7">
    <source>
        <dbReference type="ARBA" id="ARBA00023080"/>
    </source>
</evidence>
<keyword evidence="2" id="KW-0548">Nucleotidyltransferase</keyword>
<evidence type="ECO:0000256" key="3">
    <source>
        <dbReference type="ARBA" id="ARBA00022723"/>
    </source>
</evidence>
<keyword evidence="13" id="KW-1185">Reference proteome</keyword>
<evidence type="ECO:0000256" key="8">
    <source>
        <dbReference type="ARBA" id="ARBA00023118"/>
    </source>
</evidence>
<evidence type="ECO:0000256" key="10">
    <source>
        <dbReference type="ARBA" id="ARBA00048304"/>
    </source>
</evidence>
<feature type="domain" description="Cyclic GMP-AMP synthase DncV-like nucleotidyltransferase" evidence="11">
    <location>
        <begin position="55"/>
        <end position="140"/>
    </location>
</feature>
<dbReference type="EMBL" id="FOTO01000008">
    <property type="protein sequence ID" value="SFL89336.1"/>
    <property type="molecule type" value="Genomic_DNA"/>
</dbReference>
<dbReference type="RefSeq" id="WP_092192943.1">
    <property type="nucleotide sequence ID" value="NZ_FOTO01000008.1"/>
</dbReference>
<dbReference type="Pfam" id="PF21654">
    <property type="entry name" value="DncV-like_NTFase"/>
    <property type="match status" value="1"/>
</dbReference>
<dbReference type="AlphaFoldDB" id="A0A8G2F824"/>
<keyword evidence="1" id="KW-0808">Transferase</keyword>
<name>A0A8G2F824_DESNO</name>
<dbReference type="InterPro" id="IPR048445">
    <property type="entry name" value="DncV-like_NTFase"/>
</dbReference>
<evidence type="ECO:0000256" key="4">
    <source>
        <dbReference type="ARBA" id="ARBA00022741"/>
    </source>
</evidence>
<comment type="catalytic activity">
    <reaction evidence="10">
        <text>GTP + ATP = 3',3'-cGAMP + 2 diphosphate</text>
        <dbReference type="Rhea" id="RHEA:35647"/>
        <dbReference type="ChEBI" id="CHEBI:30616"/>
        <dbReference type="ChEBI" id="CHEBI:33019"/>
        <dbReference type="ChEBI" id="CHEBI:37565"/>
        <dbReference type="ChEBI" id="CHEBI:71501"/>
    </reaction>
    <physiologicalReaction direction="left-to-right" evidence="10">
        <dbReference type="Rhea" id="RHEA:35648"/>
    </physiologicalReaction>
</comment>
<dbReference type="OrthoDB" id="5569081at2"/>
<reference evidence="12 13" key="1">
    <citation type="submission" date="2016-10" db="EMBL/GenBank/DDBJ databases">
        <authorList>
            <person name="Varghese N."/>
            <person name="Submissions S."/>
        </authorList>
    </citation>
    <scope>NUCLEOTIDE SEQUENCE [LARGE SCALE GENOMIC DNA]</scope>
    <source>
        <strain evidence="12 13">DSM 1741</strain>
    </source>
</reference>